<evidence type="ECO:0000313" key="7">
    <source>
        <dbReference type="Proteomes" id="UP000033519"/>
    </source>
</evidence>
<dbReference type="PATRIC" id="fig|728005.3.peg.557"/>
<dbReference type="RefSeq" id="WP_046171251.1">
    <property type="nucleotide sequence ID" value="NZ_FOMB01000029.1"/>
</dbReference>
<keyword evidence="7" id="KW-1185">Reference proteome</keyword>
<dbReference type="Proteomes" id="UP000033519">
    <property type="component" value="Unassembled WGS sequence"/>
</dbReference>
<dbReference type="InterPro" id="IPR036390">
    <property type="entry name" value="WH_DNA-bd_sf"/>
</dbReference>
<reference evidence="5 7" key="1">
    <citation type="submission" date="2015-03" db="EMBL/GenBank/DDBJ databases">
        <authorList>
            <person name="Lepp D."/>
            <person name="Hassan Y.I."/>
            <person name="Li X.-Z."/>
            <person name="Zhou T."/>
        </authorList>
    </citation>
    <scope>NUCLEOTIDE SEQUENCE [LARGE SCALE GENOMIC DNA]</scope>
    <source>
        <strain evidence="5 7">Cr7-05</strain>
    </source>
</reference>
<dbReference type="InterPro" id="IPR018356">
    <property type="entry name" value="Tscrpt_reg_HTH_DeoR_CS"/>
</dbReference>
<dbReference type="SMART" id="SM00420">
    <property type="entry name" value="HTH_DEOR"/>
    <property type="match status" value="1"/>
</dbReference>
<dbReference type="EMBL" id="LAPV01000127">
    <property type="protein sequence ID" value="KKC32811.1"/>
    <property type="molecule type" value="Genomic_DNA"/>
</dbReference>
<feature type="domain" description="HTH deoR-type" evidence="4">
    <location>
        <begin position="6"/>
        <end position="61"/>
    </location>
</feature>
<organism evidence="6 8">
    <name type="scientific">Devosia psychrophila</name>
    <dbReference type="NCBI Taxonomy" id="728005"/>
    <lineage>
        <taxon>Bacteria</taxon>
        <taxon>Pseudomonadati</taxon>
        <taxon>Pseudomonadota</taxon>
        <taxon>Alphaproteobacteria</taxon>
        <taxon>Hyphomicrobiales</taxon>
        <taxon>Devosiaceae</taxon>
        <taxon>Devosia</taxon>
    </lineage>
</organism>
<evidence type="ECO:0000313" key="6">
    <source>
        <dbReference type="EMBL" id="SFD21570.1"/>
    </source>
</evidence>
<evidence type="ECO:0000313" key="5">
    <source>
        <dbReference type="EMBL" id="KKC32811.1"/>
    </source>
</evidence>
<dbReference type="InterPro" id="IPR037171">
    <property type="entry name" value="NagB/RpiA_transferase-like"/>
</dbReference>
<dbReference type="PANTHER" id="PTHR30363">
    <property type="entry name" value="HTH-TYPE TRANSCRIPTIONAL REGULATOR SRLR-RELATED"/>
    <property type="match status" value="1"/>
</dbReference>
<dbReference type="InterPro" id="IPR050313">
    <property type="entry name" value="Carb_Metab_HTH_regulators"/>
</dbReference>
<dbReference type="GO" id="GO:0003700">
    <property type="term" value="F:DNA-binding transcription factor activity"/>
    <property type="evidence" value="ECO:0007669"/>
    <property type="project" value="InterPro"/>
</dbReference>
<dbReference type="InterPro" id="IPR036388">
    <property type="entry name" value="WH-like_DNA-bd_sf"/>
</dbReference>
<sequence>MASLKATERHKKIMDQLNASGRADVSELADALTVSTVTIRADLLYLERGQLLRRIRGGAIAVRPSRYERPVDINASLRSIEKNAIASLAAEMIRDGETIIMDTGSTVEALAALFPKALADIAIVTNSLNVAIELVDHPGAAVIVTGGTLRPKLHSLISPFGDLILNEINADIAFMSCAGVDAQKGFTNSNWQEAEIKKQMIKAANRVVFLADHTKLKHVATARIAMLSEVDILITDSKASVETVKDLRAGGLEVIVA</sequence>
<dbReference type="InterPro" id="IPR001034">
    <property type="entry name" value="DeoR_HTH"/>
</dbReference>
<dbReference type="PROSITE" id="PS00894">
    <property type="entry name" value="HTH_DEOR_1"/>
    <property type="match status" value="1"/>
</dbReference>
<evidence type="ECO:0000259" key="4">
    <source>
        <dbReference type="PROSITE" id="PS51000"/>
    </source>
</evidence>
<dbReference type="OrthoDB" id="9816363at2"/>
<keyword evidence="2" id="KW-0238">DNA-binding</keyword>
<evidence type="ECO:0000256" key="2">
    <source>
        <dbReference type="ARBA" id="ARBA00023125"/>
    </source>
</evidence>
<dbReference type="SMART" id="SM01134">
    <property type="entry name" value="DeoRC"/>
    <property type="match status" value="1"/>
</dbReference>
<dbReference type="STRING" id="728005.SAMN04488059_12932"/>
<evidence type="ECO:0000256" key="3">
    <source>
        <dbReference type="ARBA" id="ARBA00023163"/>
    </source>
</evidence>
<dbReference type="GO" id="GO:0003677">
    <property type="term" value="F:DNA binding"/>
    <property type="evidence" value="ECO:0007669"/>
    <property type="project" value="UniProtKB-KW"/>
</dbReference>
<name>A0A0F5PWM5_9HYPH</name>
<dbReference type="PROSITE" id="PS51000">
    <property type="entry name" value="HTH_DEOR_2"/>
    <property type="match status" value="1"/>
</dbReference>
<dbReference type="Gene3D" id="3.40.50.1360">
    <property type="match status" value="1"/>
</dbReference>
<dbReference type="EMBL" id="FOMB01000029">
    <property type="protein sequence ID" value="SFD21570.1"/>
    <property type="molecule type" value="Genomic_DNA"/>
</dbReference>
<accession>A0A0F5PWM5</accession>
<keyword evidence="1" id="KW-0805">Transcription regulation</keyword>
<dbReference type="AlphaFoldDB" id="A0A0F5PWM5"/>
<proteinExistence type="predicted"/>
<dbReference type="Pfam" id="PF08220">
    <property type="entry name" value="HTH_DeoR"/>
    <property type="match status" value="1"/>
</dbReference>
<gene>
    <name evidence="6" type="ORF">SAMN04488059_12932</name>
    <name evidence="5" type="ORF">WH91_12035</name>
</gene>
<evidence type="ECO:0000313" key="8">
    <source>
        <dbReference type="Proteomes" id="UP000182258"/>
    </source>
</evidence>
<dbReference type="InterPro" id="IPR014036">
    <property type="entry name" value="DeoR-like_C"/>
</dbReference>
<dbReference type="Gene3D" id="1.10.10.10">
    <property type="entry name" value="Winged helix-like DNA-binding domain superfamily/Winged helix DNA-binding domain"/>
    <property type="match status" value="1"/>
</dbReference>
<dbReference type="SUPFAM" id="SSF100950">
    <property type="entry name" value="NagB/RpiA/CoA transferase-like"/>
    <property type="match status" value="1"/>
</dbReference>
<keyword evidence="3" id="KW-0804">Transcription</keyword>
<protein>
    <submittedName>
        <fullName evidence="6">Transcriptional regulator, DeoR family</fullName>
    </submittedName>
</protein>
<evidence type="ECO:0000256" key="1">
    <source>
        <dbReference type="ARBA" id="ARBA00023015"/>
    </source>
</evidence>
<dbReference type="SUPFAM" id="SSF46785">
    <property type="entry name" value="Winged helix' DNA-binding domain"/>
    <property type="match status" value="1"/>
</dbReference>
<dbReference type="Pfam" id="PF00455">
    <property type="entry name" value="DeoRC"/>
    <property type="match status" value="1"/>
</dbReference>
<dbReference type="Proteomes" id="UP000182258">
    <property type="component" value="Unassembled WGS sequence"/>
</dbReference>
<dbReference type="PANTHER" id="PTHR30363:SF44">
    <property type="entry name" value="AGA OPERON TRANSCRIPTIONAL REPRESSOR-RELATED"/>
    <property type="match status" value="1"/>
</dbReference>
<reference evidence="6 8" key="2">
    <citation type="submission" date="2016-10" db="EMBL/GenBank/DDBJ databases">
        <authorList>
            <person name="de Groot N.N."/>
        </authorList>
    </citation>
    <scope>NUCLEOTIDE SEQUENCE [LARGE SCALE GENOMIC DNA]</scope>
    <source>
        <strain evidence="6 8">CGMCC 1.10210</strain>
    </source>
</reference>